<keyword evidence="2" id="KW-1185">Reference proteome</keyword>
<proteinExistence type="predicted"/>
<dbReference type="AlphaFoldDB" id="A0A5N6YXW8"/>
<evidence type="ECO:0000313" key="1">
    <source>
        <dbReference type="EMBL" id="KAE8349783.1"/>
    </source>
</evidence>
<name>A0A5N6YXW8_9EURO</name>
<organism evidence="1 2">
    <name type="scientific">Aspergillus coremiiformis</name>
    <dbReference type="NCBI Taxonomy" id="138285"/>
    <lineage>
        <taxon>Eukaryota</taxon>
        <taxon>Fungi</taxon>
        <taxon>Dikarya</taxon>
        <taxon>Ascomycota</taxon>
        <taxon>Pezizomycotina</taxon>
        <taxon>Eurotiomycetes</taxon>
        <taxon>Eurotiomycetidae</taxon>
        <taxon>Eurotiales</taxon>
        <taxon>Aspergillaceae</taxon>
        <taxon>Aspergillus</taxon>
        <taxon>Aspergillus subgen. Circumdati</taxon>
    </lineage>
</organism>
<sequence length="52" mass="6331">MHKMVDAWPRVGNQKRQPSRWGENWRGIWEMIACLTLLLSYQSWAGSWHLRY</sequence>
<reference evidence="2" key="1">
    <citation type="submission" date="2019-04" db="EMBL/GenBank/DDBJ databases">
        <title>Friends and foes A comparative genomics studyof 23 Aspergillus species from section Flavi.</title>
        <authorList>
            <consortium name="DOE Joint Genome Institute"/>
            <person name="Kjaerbolling I."/>
            <person name="Vesth T."/>
            <person name="Frisvad J.C."/>
            <person name="Nybo J.L."/>
            <person name="Theobald S."/>
            <person name="Kildgaard S."/>
            <person name="Isbrandt T."/>
            <person name="Kuo A."/>
            <person name="Sato A."/>
            <person name="Lyhne E.K."/>
            <person name="Kogle M.E."/>
            <person name="Wiebenga A."/>
            <person name="Kun R.S."/>
            <person name="Lubbers R.J."/>
            <person name="Makela M.R."/>
            <person name="Barry K."/>
            <person name="Chovatia M."/>
            <person name="Clum A."/>
            <person name="Daum C."/>
            <person name="Haridas S."/>
            <person name="He G."/>
            <person name="LaButti K."/>
            <person name="Lipzen A."/>
            <person name="Mondo S."/>
            <person name="Riley R."/>
            <person name="Salamov A."/>
            <person name="Simmons B.A."/>
            <person name="Magnuson J.K."/>
            <person name="Henrissat B."/>
            <person name="Mortensen U.H."/>
            <person name="Larsen T.O."/>
            <person name="Devries R.P."/>
            <person name="Grigoriev I.V."/>
            <person name="Machida M."/>
            <person name="Baker S.E."/>
            <person name="Andersen M.R."/>
        </authorList>
    </citation>
    <scope>NUCLEOTIDE SEQUENCE [LARGE SCALE GENOMIC DNA]</scope>
    <source>
        <strain evidence="2">CBS 553.77</strain>
    </source>
</reference>
<gene>
    <name evidence="1" type="ORF">BDV28DRAFT_140462</name>
</gene>
<accession>A0A5N6YXW8</accession>
<protein>
    <submittedName>
        <fullName evidence="1">Uncharacterized protein</fullName>
    </submittedName>
</protein>
<evidence type="ECO:0000313" key="2">
    <source>
        <dbReference type="Proteomes" id="UP000327118"/>
    </source>
</evidence>
<dbReference type="EMBL" id="ML739274">
    <property type="protein sequence ID" value="KAE8349783.1"/>
    <property type="molecule type" value="Genomic_DNA"/>
</dbReference>
<dbReference type="Proteomes" id="UP000327118">
    <property type="component" value="Unassembled WGS sequence"/>
</dbReference>